<comment type="caution">
    <text evidence="1">The sequence shown here is derived from an EMBL/GenBank/DDBJ whole genome shotgun (WGS) entry which is preliminary data.</text>
</comment>
<evidence type="ECO:0000313" key="1">
    <source>
        <dbReference type="EMBL" id="GBO04765.1"/>
    </source>
</evidence>
<feature type="non-terminal residue" evidence="1">
    <location>
        <position position="83"/>
    </location>
</feature>
<sequence length="83" mass="9503">MSPTCLLGSQFARRRTKERSVACRQKRGSGQGRGLSYLQLFIRACVSYRRFRVPSHRSDKEVSHPGACLETWKSTCSPERISR</sequence>
<proteinExistence type="predicted"/>
<dbReference type="Proteomes" id="UP000499080">
    <property type="component" value="Unassembled WGS sequence"/>
</dbReference>
<evidence type="ECO:0000313" key="2">
    <source>
        <dbReference type="Proteomes" id="UP000499080"/>
    </source>
</evidence>
<dbReference type="EMBL" id="BGPR01031589">
    <property type="protein sequence ID" value="GBO04765.1"/>
    <property type="molecule type" value="Genomic_DNA"/>
</dbReference>
<accession>A0A4Y2TVU3</accession>
<keyword evidence="2" id="KW-1185">Reference proteome</keyword>
<organism evidence="1 2">
    <name type="scientific">Araneus ventricosus</name>
    <name type="common">Orbweaver spider</name>
    <name type="synonym">Epeira ventricosa</name>
    <dbReference type="NCBI Taxonomy" id="182803"/>
    <lineage>
        <taxon>Eukaryota</taxon>
        <taxon>Metazoa</taxon>
        <taxon>Ecdysozoa</taxon>
        <taxon>Arthropoda</taxon>
        <taxon>Chelicerata</taxon>
        <taxon>Arachnida</taxon>
        <taxon>Araneae</taxon>
        <taxon>Araneomorphae</taxon>
        <taxon>Entelegynae</taxon>
        <taxon>Araneoidea</taxon>
        <taxon>Araneidae</taxon>
        <taxon>Araneus</taxon>
    </lineage>
</organism>
<dbReference type="AlphaFoldDB" id="A0A4Y2TVU3"/>
<protein>
    <submittedName>
        <fullName evidence="1">Uncharacterized protein</fullName>
    </submittedName>
</protein>
<name>A0A4Y2TVU3_ARAVE</name>
<gene>
    <name evidence="1" type="ORF">AVEN_210469_1</name>
</gene>
<reference evidence="1 2" key="1">
    <citation type="journal article" date="2019" name="Sci. Rep.">
        <title>Orb-weaving spider Araneus ventricosus genome elucidates the spidroin gene catalogue.</title>
        <authorList>
            <person name="Kono N."/>
            <person name="Nakamura H."/>
            <person name="Ohtoshi R."/>
            <person name="Moran D.A.P."/>
            <person name="Shinohara A."/>
            <person name="Yoshida Y."/>
            <person name="Fujiwara M."/>
            <person name="Mori M."/>
            <person name="Tomita M."/>
            <person name="Arakawa K."/>
        </authorList>
    </citation>
    <scope>NUCLEOTIDE SEQUENCE [LARGE SCALE GENOMIC DNA]</scope>
</reference>